<feature type="coiled-coil region" evidence="1">
    <location>
        <begin position="89"/>
        <end position="116"/>
    </location>
</feature>
<evidence type="ECO:0000313" key="4">
    <source>
        <dbReference type="Proteomes" id="UP000054166"/>
    </source>
</evidence>
<name>A0A0C3ALT1_PILCF</name>
<feature type="compositionally biased region" description="Basic and acidic residues" evidence="2">
    <location>
        <begin position="722"/>
        <end position="738"/>
    </location>
</feature>
<dbReference type="OrthoDB" id="3048541at2759"/>
<gene>
    <name evidence="3" type="ORF">PILCRDRAFT_92365</name>
</gene>
<dbReference type="HOGENOM" id="CLU_348022_0_0_1"/>
<evidence type="ECO:0000256" key="2">
    <source>
        <dbReference type="SAM" id="MobiDB-lite"/>
    </source>
</evidence>
<sequence length="811" mass="90433">ARGKSVEDLKIVNTSQNSIRAVVTSARKYTCPGIVVDWTPGSVWDSYPYQVHTTHSLGWQPIAFSEVTNSITIRARSCLDFAHWEYLSAKQLQATLRRLSNKCRDLQTKLSNSKRRFETLGHKLNDHKRILMLLSSNDVAGLRRLLAASLRKGASAQTICGFLESAISGLYRPRGGFTQRDFDVSFLVKALGGPHLLYALQRSHGLASWRTVHRHVKIPKLIPSIGVPSSDEISQNIASFYDPSVKPHAKPTQAGLLSGNVAMFDGIALDTRCRYCPEQDSILGLCREHSHRVNLKVDSIESVEQICVALSEPKDSASKVCFGSEATVVGIAPYAQEDYYTSVPIVVSPSDKTEKAPNLAKWMQIVLDTWKTHEFGEKVNGPIWALASDGDPTYRAAKHIICMVKKVDKDAPLGTILLSLLGLNCWTSKNGATSTCDPKHIFKRFATLLRSVTGIMLDDNNILPGHIIEHLTELPNMTVEKAYQLLDPADKQNVPKAVTLLQSLLQLKDLPSSPNPTVECLATYSFLAAGVQIKHGTACMTGALYADSQATVKNIVFTIARLQNIDPTLDFYILHEGTDRLEHVFGDCQTLDHARNFDTQQLPEKLSVATLINSVMERNPDLDKEQWDKGRKKAEQILQNFYRHKFNFEQEFSNPQHDLLRPMGSYVGVKETLDDARSEKERTTPLSRPEIVSESPLVQTESAEQTANPLMLNAESTEEIDQTDKDRSGYNDHNHDFDDPVDMDIENFLPDSPDDIDNDVEPKTFSKWLELDGKQVLKASAVATLSTEFSKKVICANSSKYGNDFGEFFKL</sequence>
<reference evidence="4" key="2">
    <citation type="submission" date="2015-01" db="EMBL/GenBank/DDBJ databases">
        <title>Evolutionary Origins and Diversification of the Mycorrhizal Mutualists.</title>
        <authorList>
            <consortium name="DOE Joint Genome Institute"/>
            <consortium name="Mycorrhizal Genomics Consortium"/>
            <person name="Kohler A."/>
            <person name="Kuo A."/>
            <person name="Nagy L.G."/>
            <person name="Floudas D."/>
            <person name="Copeland A."/>
            <person name="Barry K.W."/>
            <person name="Cichocki N."/>
            <person name="Veneault-Fourrey C."/>
            <person name="LaButti K."/>
            <person name="Lindquist E.A."/>
            <person name="Lipzen A."/>
            <person name="Lundell T."/>
            <person name="Morin E."/>
            <person name="Murat C."/>
            <person name="Riley R."/>
            <person name="Ohm R."/>
            <person name="Sun H."/>
            <person name="Tunlid A."/>
            <person name="Henrissat B."/>
            <person name="Grigoriev I.V."/>
            <person name="Hibbett D.S."/>
            <person name="Martin F."/>
        </authorList>
    </citation>
    <scope>NUCLEOTIDE SEQUENCE [LARGE SCALE GENOMIC DNA]</scope>
    <source>
        <strain evidence="4">F 1598</strain>
    </source>
</reference>
<organism evidence="3 4">
    <name type="scientific">Piloderma croceum (strain F 1598)</name>
    <dbReference type="NCBI Taxonomy" id="765440"/>
    <lineage>
        <taxon>Eukaryota</taxon>
        <taxon>Fungi</taxon>
        <taxon>Dikarya</taxon>
        <taxon>Basidiomycota</taxon>
        <taxon>Agaricomycotina</taxon>
        <taxon>Agaricomycetes</taxon>
        <taxon>Agaricomycetidae</taxon>
        <taxon>Atheliales</taxon>
        <taxon>Atheliaceae</taxon>
        <taxon>Piloderma</taxon>
    </lineage>
</organism>
<feature type="region of interest" description="Disordered" evidence="2">
    <location>
        <begin position="717"/>
        <end position="739"/>
    </location>
</feature>
<accession>A0A0C3ALT1</accession>
<dbReference type="AlphaFoldDB" id="A0A0C3ALT1"/>
<evidence type="ECO:0000313" key="3">
    <source>
        <dbReference type="EMBL" id="KIM74853.1"/>
    </source>
</evidence>
<evidence type="ECO:0000256" key="1">
    <source>
        <dbReference type="SAM" id="Coils"/>
    </source>
</evidence>
<dbReference type="EMBL" id="KN833054">
    <property type="protein sequence ID" value="KIM74853.1"/>
    <property type="molecule type" value="Genomic_DNA"/>
</dbReference>
<keyword evidence="4" id="KW-1185">Reference proteome</keyword>
<protein>
    <submittedName>
        <fullName evidence="3">Uncharacterized protein</fullName>
    </submittedName>
</protein>
<keyword evidence="1" id="KW-0175">Coiled coil</keyword>
<dbReference type="STRING" id="765440.A0A0C3ALT1"/>
<feature type="non-terminal residue" evidence="3">
    <location>
        <position position="1"/>
    </location>
</feature>
<dbReference type="Proteomes" id="UP000054166">
    <property type="component" value="Unassembled WGS sequence"/>
</dbReference>
<dbReference type="InParanoid" id="A0A0C3ALT1"/>
<proteinExistence type="predicted"/>
<reference evidence="3 4" key="1">
    <citation type="submission" date="2014-04" db="EMBL/GenBank/DDBJ databases">
        <authorList>
            <consortium name="DOE Joint Genome Institute"/>
            <person name="Kuo A."/>
            <person name="Tarkka M."/>
            <person name="Buscot F."/>
            <person name="Kohler A."/>
            <person name="Nagy L.G."/>
            <person name="Floudas D."/>
            <person name="Copeland A."/>
            <person name="Barry K.W."/>
            <person name="Cichocki N."/>
            <person name="Veneault-Fourrey C."/>
            <person name="LaButti K."/>
            <person name="Lindquist E.A."/>
            <person name="Lipzen A."/>
            <person name="Lundell T."/>
            <person name="Morin E."/>
            <person name="Murat C."/>
            <person name="Sun H."/>
            <person name="Tunlid A."/>
            <person name="Henrissat B."/>
            <person name="Grigoriev I.V."/>
            <person name="Hibbett D.S."/>
            <person name="Martin F."/>
            <person name="Nordberg H.P."/>
            <person name="Cantor M.N."/>
            <person name="Hua S.X."/>
        </authorList>
    </citation>
    <scope>NUCLEOTIDE SEQUENCE [LARGE SCALE GENOMIC DNA]</scope>
    <source>
        <strain evidence="3 4">F 1598</strain>
    </source>
</reference>